<keyword evidence="1" id="KW-0472">Membrane</keyword>
<keyword evidence="1" id="KW-0812">Transmembrane</keyword>
<feature type="transmembrane region" description="Helical" evidence="1">
    <location>
        <begin position="6"/>
        <end position="27"/>
    </location>
</feature>
<name>A0A9W9CV40_9PEZI</name>
<dbReference type="OrthoDB" id="4136235at2759"/>
<sequence length="75" mass="8317">MAPTWAIAVGSLGGIVVLGLIGICWWFPRTWAKGEAAEMKEFEAAHARPKITFEEALERARENVRMNKGGARVVY</sequence>
<keyword evidence="1" id="KW-1133">Transmembrane helix</keyword>
<gene>
    <name evidence="2" type="ORF">N0V93_008674</name>
</gene>
<keyword evidence="3" id="KW-1185">Reference proteome</keyword>
<dbReference type="EMBL" id="JAPEVB010000005">
    <property type="protein sequence ID" value="KAJ4388069.1"/>
    <property type="molecule type" value="Genomic_DNA"/>
</dbReference>
<dbReference type="Proteomes" id="UP001140453">
    <property type="component" value="Unassembled WGS sequence"/>
</dbReference>
<reference evidence="2" key="1">
    <citation type="submission" date="2022-10" db="EMBL/GenBank/DDBJ databases">
        <title>Tapping the CABI collections for fungal endophytes: first genome assemblies for Collariella, Neodidymelliopsis, Ascochyta clinopodiicola, Didymella pomorum, Didymosphaeria variabile, Neocosmospora piperis and Neocucurbitaria cava.</title>
        <authorList>
            <person name="Hill R."/>
        </authorList>
    </citation>
    <scope>NUCLEOTIDE SEQUENCE</scope>
    <source>
        <strain evidence="2">IMI 355082</strain>
    </source>
</reference>
<comment type="caution">
    <text evidence="2">The sequence shown here is derived from an EMBL/GenBank/DDBJ whole genome shotgun (WGS) entry which is preliminary data.</text>
</comment>
<evidence type="ECO:0000313" key="3">
    <source>
        <dbReference type="Proteomes" id="UP001140453"/>
    </source>
</evidence>
<accession>A0A9W9CV40</accession>
<proteinExistence type="predicted"/>
<organism evidence="2 3">
    <name type="scientific">Gnomoniopsis smithogilvyi</name>
    <dbReference type="NCBI Taxonomy" id="1191159"/>
    <lineage>
        <taxon>Eukaryota</taxon>
        <taxon>Fungi</taxon>
        <taxon>Dikarya</taxon>
        <taxon>Ascomycota</taxon>
        <taxon>Pezizomycotina</taxon>
        <taxon>Sordariomycetes</taxon>
        <taxon>Sordariomycetidae</taxon>
        <taxon>Diaporthales</taxon>
        <taxon>Gnomoniaceae</taxon>
        <taxon>Gnomoniopsis</taxon>
    </lineage>
</organism>
<dbReference type="AlphaFoldDB" id="A0A9W9CV40"/>
<evidence type="ECO:0000256" key="1">
    <source>
        <dbReference type="SAM" id="Phobius"/>
    </source>
</evidence>
<evidence type="ECO:0000313" key="2">
    <source>
        <dbReference type="EMBL" id="KAJ4388069.1"/>
    </source>
</evidence>
<protein>
    <submittedName>
        <fullName evidence="2">Uncharacterized protein</fullName>
    </submittedName>
</protein>